<comment type="subcellular location">
    <subcellularLocation>
        <location evidence="1">Endoplasmic reticulum membrane</location>
        <topology evidence="1">Multi-pass membrane protein</topology>
    </subcellularLocation>
</comment>
<keyword evidence="3" id="KW-0732">Signal</keyword>
<feature type="transmembrane region" description="Helical" evidence="7">
    <location>
        <begin position="239"/>
        <end position="262"/>
    </location>
</feature>
<keyword evidence="4" id="KW-0256">Endoplasmic reticulum</keyword>
<dbReference type="Pfam" id="PF25147">
    <property type="entry name" value="Ribophorin_II_C"/>
    <property type="match status" value="1"/>
</dbReference>
<gene>
    <name evidence="9" type="ORF">SMACR_02943</name>
</gene>
<evidence type="ECO:0000256" key="4">
    <source>
        <dbReference type="ARBA" id="ARBA00022824"/>
    </source>
</evidence>
<dbReference type="PANTHER" id="PTHR12640">
    <property type="entry name" value="RIBOPHORIN II"/>
    <property type="match status" value="1"/>
</dbReference>
<dbReference type="EMBL" id="NMPR01000020">
    <property type="protein sequence ID" value="KAA8634638.1"/>
    <property type="molecule type" value="Genomic_DNA"/>
</dbReference>
<keyword evidence="2 7" id="KW-0812">Transmembrane</keyword>
<evidence type="ECO:0000256" key="1">
    <source>
        <dbReference type="ARBA" id="ARBA00004477"/>
    </source>
</evidence>
<evidence type="ECO:0000256" key="6">
    <source>
        <dbReference type="ARBA" id="ARBA00023136"/>
    </source>
</evidence>
<dbReference type="InterPro" id="IPR008814">
    <property type="entry name" value="Swp1"/>
</dbReference>
<dbReference type="InterPro" id="IPR056790">
    <property type="entry name" value="Ribophorin_II_C"/>
</dbReference>
<evidence type="ECO:0000259" key="8">
    <source>
        <dbReference type="Pfam" id="PF25147"/>
    </source>
</evidence>
<evidence type="ECO:0000256" key="3">
    <source>
        <dbReference type="ARBA" id="ARBA00022729"/>
    </source>
</evidence>
<name>A0A8S8ZYU3_SORMA</name>
<keyword evidence="5 7" id="KW-1133">Transmembrane helix</keyword>
<reference evidence="9 10" key="1">
    <citation type="submission" date="2017-07" db="EMBL/GenBank/DDBJ databases">
        <title>Genome sequence of the Sordaria macrospora wild type strain R19027.</title>
        <authorList>
            <person name="Nowrousian M."/>
            <person name="Teichert I."/>
            <person name="Kueck U."/>
        </authorList>
    </citation>
    <scope>NUCLEOTIDE SEQUENCE [LARGE SCALE GENOMIC DNA]</scope>
    <source>
        <strain evidence="9 10">R19027</strain>
        <tissue evidence="9">Mycelium</tissue>
    </source>
</reference>
<protein>
    <recommendedName>
        <fullName evidence="8">Ribophorin II C-terminal domain-containing protein</fullName>
    </recommendedName>
</protein>
<keyword evidence="6 7" id="KW-0472">Membrane</keyword>
<evidence type="ECO:0000256" key="7">
    <source>
        <dbReference type="SAM" id="Phobius"/>
    </source>
</evidence>
<evidence type="ECO:0000256" key="2">
    <source>
        <dbReference type="ARBA" id="ARBA00022692"/>
    </source>
</evidence>
<comment type="caution">
    <text evidence="9">The sequence shown here is derived from an EMBL/GenBank/DDBJ whole genome shotgun (WGS) entry which is preliminary data.</text>
</comment>
<evidence type="ECO:0000313" key="10">
    <source>
        <dbReference type="Proteomes" id="UP000433876"/>
    </source>
</evidence>
<accession>A0A8S8ZYU3</accession>
<proteinExistence type="predicted"/>
<feature type="transmembrane region" description="Helical" evidence="7">
    <location>
        <begin position="303"/>
        <end position="322"/>
    </location>
</feature>
<dbReference type="AlphaFoldDB" id="A0A8S8ZYU3"/>
<dbReference type="GO" id="GO:0006487">
    <property type="term" value="P:protein N-linked glycosylation"/>
    <property type="evidence" value="ECO:0007669"/>
    <property type="project" value="TreeGrafter"/>
</dbReference>
<organism evidence="9 10">
    <name type="scientific">Sordaria macrospora</name>
    <dbReference type="NCBI Taxonomy" id="5147"/>
    <lineage>
        <taxon>Eukaryota</taxon>
        <taxon>Fungi</taxon>
        <taxon>Dikarya</taxon>
        <taxon>Ascomycota</taxon>
        <taxon>Pezizomycotina</taxon>
        <taxon>Sordariomycetes</taxon>
        <taxon>Sordariomycetidae</taxon>
        <taxon>Sordariales</taxon>
        <taxon>Sordariaceae</taxon>
        <taxon>Sordaria</taxon>
    </lineage>
</organism>
<dbReference type="GO" id="GO:0008250">
    <property type="term" value="C:oligosaccharyltransferase complex"/>
    <property type="evidence" value="ECO:0007669"/>
    <property type="project" value="InterPro"/>
</dbReference>
<dbReference type="VEuPathDB" id="FungiDB:SMAC_02943"/>
<feature type="domain" description="Ribophorin II C-terminal" evidence="8">
    <location>
        <begin position="229"/>
        <end position="332"/>
    </location>
</feature>
<feature type="transmembrane region" description="Helical" evidence="7">
    <location>
        <begin position="274"/>
        <end position="297"/>
    </location>
</feature>
<sequence>MHGALAAVWKLNVFIECSAPKFHPSASTNLRIHCAFPLESVLCLRNELLTTSRKMRFTRALLLLAAGAVQAASSWSFDDASVSVAAKKGSDAVKEKFSQKAPLTKPVGLGSTDTVKIILTAKEDGKAKRPHQAFVTIKEQETGLEAPFPLTVKDTGKAVVSISQKDLPVQFLLSPKPLKASVVIGSFGEARAVNTPVFDIELETDPNAPVPKYEAPLRYGKKPEIHHIFRADPQSPPKVISLFFALVVAATVPALFISWLLLGANLNHLTKALGTAPLSHVTFFGSIVAMEGVFFMYYTSWNLFHVLPVAGVVGIVTVLSGTKALGEVQSRRLANER</sequence>
<dbReference type="Proteomes" id="UP000433876">
    <property type="component" value="Unassembled WGS sequence"/>
</dbReference>
<dbReference type="PANTHER" id="PTHR12640:SF0">
    <property type="entry name" value="DOLICHYL-DIPHOSPHOOLIGOSACCHARIDE--PROTEIN GLYCOSYLTRANSFERASE SUBUNIT 2"/>
    <property type="match status" value="1"/>
</dbReference>
<evidence type="ECO:0000256" key="5">
    <source>
        <dbReference type="ARBA" id="ARBA00022989"/>
    </source>
</evidence>
<evidence type="ECO:0000313" key="9">
    <source>
        <dbReference type="EMBL" id="KAA8634638.1"/>
    </source>
</evidence>